<dbReference type="SUPFAM" id="SSF52540">
    <property type="entry name" value="P-loop containing nucleoside triphosphate hydrolases"/>
    <property type="match status" value="1"/>
</dbReference>
<dbReference type="InterPro" id="IPR027417">
    <property type="entry name" value="P-loop_NTPase"/>
</dbReference>
<keyword evidence="1" id="KW-0813">Transport</keyword>
<evidence type="ECO:0000313" key="6">
    <source>
        <dbReference type="EMBL" id="AAZ55222.1"/>
    </source>
</evidence>
<dbReference type="PANTHER" id="PTHR45772:SF9">
    <property type="entry name" value="CONSERVED COMPONENT OF ABC TRANSPORTER FOR NATURAL AMINO ACIDS"/>
    <property type="match status" value="1"/>
</dbReference>
<dbReference type="GO" id="GO:0005886">
    <property type="term" value="C:plasma membrane"/>
    <property type="evidence" value="ECO:0007669"/>
    <property type="project" value="TreeGrafter"/>
</dbReference>
<evidence type="ECO:0000256" key="3">
    <source>
        <dbReference type="ARBA" id="ARBA00022840"/>
    </source>
</evidence>
<proteinExistence type="predicted"/>
<dbReference type="CDD" id="cd03219">
    <property type="entry name" value="ABC_Mj1267_LivG_branched"/>
    <property type="match status" value="1"/>
</dbReference>
<reference evidence="6" key="1">
    <citation type="submission" date="2005-07" db="EMBL/GenBank/DDBJ databases">
        <title>Complete sequence of Thermobifida fusca YX.</title>
        <authorList>
            <consortium name="US DOE Joint Genome Institute"/>
            <person name="Copeland A."/>
            <person name="Lucas S."/>
            <person name="Lapidus A."/>
            <person name="Barry K."/>
            <person name="Detter J.C."/>
            <person name="Glavina T."/>
            <person name="Hammon N."/>
            <person name="Israni S."/>
            <person name="Pitluck S."/>
            <person name="Di Bartolo G."/>
            <person name="Chain P."/>
            <person name="Schmutz J."/>
            <person name="Larimer F."/>
            <person name="Land M."/>
            <person name="Lykidis A."/>
            <person name="Richardson P."/>
        </authorList>
    </citation>
    <scope>NUCLEOTIDE SEQUENCE</scope>
    <source>
        <strain evidence="6">YX</strain>
    </source>
</reference>
<keyword evidence="3 6" id="KW-0067">ATP-binding</keyword>
<dbReference type="GO" id="GO:0005524">
    <property type="term" value="F:ATP binding"/>
    <property type="evidence" value="ECO:0007669"/>
    <property type="project" value="UniProtKB-KW"/>
</dbReference>
<dbReference type="Gene3D" id="3.40.50.300">
    <property type="entry name" value="P-loop containing nucleotide triphosphate hydrolases"/>
    <property type="match status" value="1"/>
</dbReference>
<dbReference type="InterPro" id="IPR051120">
    <property type="entry name" value="ABC_AA/LPS_Transport"/>
</dbReference>
<dbReference type="PROSITE" id="PS00211">
    <property type="entry name" value="ABC_TRANSPORTER_1"/>
    <property type="match status" value="1"/>
</dbReference>
<accession>Q47QP7</accession>
<dbReference type="PROSITE" id="PS50893">
    <property type="entry name" value="ABC_TRANSPORTER_2"/>
    <property type="match status" value="1"/>
</dbReference>
<evidence type="ECO:0000259" key="5">
    <source>
        <dbReference type="PROSITE" id="PS50893"/>
    </source>
</evidence>
<dbReference type="Pfam" id="PF00005">
    <property type="entry name" value="ABC_tran"/>
    <property type="match status" value="1"/>
</dbReference>
<feature type="domain" description="ABC transporter" evidence="5">
    <location>
        <begin position="29"/>
        <end position="275"/>
    </location>
</feature>
<dbReference type="FunFam" id="3.40.50.300:FF:000421">
    <property type="entry name" value="Branched-chain amino acid ABC transporter ATP-binding protein"/>
    <property type="match status" value="1"/>
</dbReference>
<dbReference type="InterPro" id="IPR032823">
    <property type="entry name" value="BCA_ABC_TP_C"/>
</dbReference>
<dbReference type="Pfam" id="PF12399">
    <property type="entry name" value="BCA_ABC_TP_C"/>
    <property type="match status" value="1"/>
</dbReference>
<feature type="region of interest" description="Disordered" evidence="4">
    <location>
        <begin position="274"/>
        <end position="293"/>
    </location>
</feature>
<dbReference type="EMBL" id="CP000088">
    <property type="protein sequence ID" value="AAZ55222.1"/>
    <property type="molecule type" value="Genomic_DNA"/>
</dbReference>
<dbReference type="AlphaFoldDB" id="Q47QP7"/>
<dbReference type="eggNOG" id="COG0411">
    <property type="taxonomic scope" value="Bacteria"/>
</dbReference>
<protein>
    <submittedName>
        <fullName evidence="6">Branched-chain amino acid transport system ATP-binding protein</fullName>
    </submittedName>
</protein>
<keyword evidence="2" id="KW-0547">Nucleotide-binding</keyword>
<name>Q47QP7_THEFY</name>
<evidence type="ECO:0000256" key="1">
    <source>
        <dbReference type="ARBA" id="ARBA00022448"/>
    </source>
</evidence>
<dbReference type="KEGG" id="tfu:Tfu_1184"/>
<dbReference type="InterPro" id="IPR003439">
    <property type="entry name" value="ABC_transporter-like_ATP-bd"/>
</dbReference>
<feature type="compositionally biased region" description="Basic and acidic residues" evidence="4">
    <location>
        <begin position="279"/>
        <end position="293"/>
    </location>
</feature>
<evidence type="ECO:0000256" key="4">
    <source>
        <dbReference type="SAM" id="MobiDB-lite"/>
    </source>
</evidence>
<sequence length="293" mass="31907">MSSDVNGATVDRMAGVDPVPGVAKPDPILVVDGVRRSFGGLTAVDVEHLEVQRGTITALIGPNGAGKSTLFNLLTGFDRVDSGTWTFQGKQLNGLGGHRIAREGMVRTFQLTKALTRLTVMENMLLAAPGQTGERILGSFLRPQWRKQEEANRARAEQLLERFKLLAKKDEMAGSLSGGQRKLLEMARALMVNPTMIMLDEPMAGVNPALVQSLLEHITALRDEGMTVLFVEHDMDVIMGISDWIVVLSEGKVIAEGRPSDIRADQRVIDAYLGSGYEESGREPQTDTGESHE</sequence>
<gene>
    <name evidence="6" type="ordered locus">Tfu_1184</name>
</gene>
<organism evidence="6">
    <name type="scientific">Thermobifida fusca (strain YX)</name>
    <dbReference type="NCBI Taxonomy" id="269800"/>
    <lineage>
        <taxon>Bacteria</taxon>
        <taxon>Bacillati</taxon>
        <taxon>Actinomycetota</taxon>
        <taxon>Actinomycetes</taxon>
        <taxon>Streptosporangiales</taxon>
        <taxon>Nocardiopsidaceae</taxon>
        <taxon>Thermobifida</taxon>
    </lineage>
</organism>
<dbReference type="HOGENOM" id="CLU_000604_1_2_11"/>
<dbReference type="InterPro" id="IPR017871">
    <property type="entry name" value="ABC_transporter-like_CS"/>
</dbReference>
<evidence type="ECO:0000256" key="2">
    <source>
        <dbReference type="ARBA" id="ARBA00022741"/>
    </source>
</evidence>
<dbReference type="GO" id="GO:0016887">
    <property type="term" value="F:ATP hydrolysis activity"/>
    <property type="evidence" value="ECO:0007669"/>
    <property type="project" value="InterPro"/>
</dbReference>
<dbReference type="STRING" id="269800.Tfu_1184"/>
<dbReference type="RefSeq" id="WP_011291631.1">
    <property type="nucleotide sequence ID" value="NC_007333.1"/>
</dbReference>
<dbReference type="PANTHER" id="PTHR45772">
    <property type="entry name" value="CONSERVED COMPONENT OF ABC TRANSPORTER FOR NATURAL AMINO ACIDS-RELATED"/>
    <property type="match status" value="1"/>
</dbReference>